<evidence type="ECO:0000313" key="7">
    <source>
        <dbReference type="EMBL" id="CAD9668094.1"/>
    </source>
</evidence>
<dbReference type="InterPro" id="IPR029063">
    <property type="entry name" value="SAM-dependent_MTases_sf"/>
</dbReference>
<protein>
    <submittedName>
        <fullName evidence="7">Uncharacterized protein</fullName>
    </submittedName>
</protein>
<evidence type="ECO:0000256" key="3">
    <source>
        <dbReference type="ARBA" id="ARBA00022691"/>
    </source>
</evidence>
<organism evidence="7">
    <name type="scientific">Mucochytrium quahogii</name>
    <dbReference type="NCBI Taxonomy" id="96639"/>
    <lineage>
        <taxon>Eukaryota</taxon>
        <taxon>Sar</taxon>
        <taxon>Stramenopiles</taxon>
        <taxon>Bigyra</taxon>
        <taxon>Labyrinthulomycetes</taxon>
        <taxon>Thraustochytrida</taxon>
        <taxon>Thraustochytriidae</taxon>
        <taxon>Mucochytrium</taxon>
    </lineage>
</organism>
<accession>A0A7S2W5Z1</accession>
<dbReference type="GO" id="GO:0008173">
    <property type="term" value="F:RNA methyltransferase activity"/>
    <property type="evidence" value="ECO:0007669"/>
    <property type="project" value="InterPro"/>
</dbReference>
<feature type="binding site" evidence="4">
    <location>
        <position position="275"/>
    </location>
    <ligand>
        <name>S-adenosyl-L-methionine</name>
        <dbReference type="ChEBI" id="CHEBI:59789"/>
    </ligand>
</feature>
<dbReference type="InterPro" id="IPR010280">
    <property type="entry name" value="U5_MeTrfase_fam"/>
</dbReference>
<dbReference type="InterPro" id="IPR030390">
    <property type="entry name" value="MeTrfase_TrmA_AS"/>
</dbReference>
<feature type="active site" evidence="5">
    <location>
        <position position="401"/>
    </location>
</feature>
<dbReference type="EMBL" id="HBHK01003905">
    <property type="protein sequence ID" value="CAD9668094.1"/>
    <property type="molecule type" value="Transcribed_RNA"/>
</dbReference>
<keyword evidence="1 4" id="KW-0489">Methyltransferase</keyword>
<dbReference type="Pfam" id="PF05958">
    <property type="entry name" value="tRNA_U5-meth_tr"/>
    <property type="match status" value="1"/>
</dbReference>
<name>A0A7S2W5Z1_9STRA</name>
<evidence type="ECO:0000256" key="5">
    <source>
        <dbReference type="PROSITE-ProRule" id="PRU10015"/>
    </source>
</evidence>
<dbReference type="Gene3D" id="3.40.50.150">
    <property type="entry name" value="Vaccinia Virus protein VP39"/>
    <property type="match status" value="1"/>
</dbReference>
<dbReference type="InterPro" id="IPR053304">
    <property type="entry name" value="RNA_M5U_MTase"/>
</dbReference>
<proteinExistence type="inferred from homology"/>
<feature type="binding site" evidence="4">
    <location>
        <position position="373"/>
    </location>
    <ligand>
        <name>S-adenosyl-L-methionine</name>
        <dbReference type="ChEBI" id="CHEBI:59789"/>
    </ligand>
</feature>
<dbReference type="AlphaFoldDB" id="A0A7S2W5Z1"/>
<dbReference type="PROSITE" id="PS51687">
    <property type="entry name" value="SAM_MT_RNA_M5U"/>
    <property type="match status" value="1"/>
</dbReference>
<gene>
    <name evidence="7" type="ORF">QSP1433_LOCUS2309</name>
</gene>
<comment type="similarity">
    <text evidence="4">Belongs to the class I-like SAM-binding methyltransferase superfamily. RNA M5U methyltransferase family.</text>
</comment>
<evidence type="ECO:0000256" key="1">
    <source>
        <dbReference type="ARBA" id="ARBA00022603"/>
    </source>
</evidence>
<dbReference type="PANTHER" id="PTHR47548">
    <property type="entry name" value="BNAA06G32370D PROTEIN"/>
    <property type="match status" value="1"/>
</dbReference>
<evidence type="ECO:0000256" key="6">
    <source>
        <dbReference type="SAM" id="MobiDB-lite"/>
    </source>
</evidence>
<feature type="active site" description="Nucleophile" evidence="4">
    <location>
        <position position="401"/>
    </location>
</feature>
<dbReference type="GO" id="GO:0006396">
    <property type="term" value="P:RNA processing"/>
    <property type="evidence" value="ECO:0007669"/>
    <property type="project" value="InterPro"/>
</dbReference>
<feature type="region of interest" description="Disordered" evidence="6">
    <location>
        <begin position="22"/>
        <end position="46"/>
    </location>
</feature>
<keyword evidence="3 4" id="KW-0949">S-adenosyl-L-methionine</keyword>
<dbReference type="Gene3D" id="2.40.50.1070">
    <property type="match status" value="1"/>
</dbReference>
<feature type="binding site" evidence="4">
    <location>
        <position position="302"/>
    </location>
    <ligand>
        <name>S-adenosyl-L-methionine</name>
        <dbReference type="ChEBI" id="CHEBI:59789"/>
    </ligand>
</feature>
<sequence>MSNFATQLKAFKRRVFKDAVADGPSFEGTRGGNKGQKRKRSVDVDNVKVAKAVKKKKKGSKCEDPSVKYLKNPLKAPVCFKAKNFMQDVGFKKTFKIVLGPKTGWRTSCKLSVRGNPPVVGLFAPGSHEIIPLEESAVQHESINKVVRIFAQAIVKLKVPGYDGKNPGGVSYVALNVESSTGKVQLIVVFNSKSPDEYIGKYKKVLAAINKQAPNLLHSAWMHCNPANKHNNAIYSHDRNAWELIQGRDCVEESLTKVKSPKGLVLYFPPFVFRQANLAGFQNIIKEIRKWTPANSKVVELYGGVGTIGLHLTDLARSVDCSDENPNNADCFTKSLSTLPPKLRAKVAPYKPQSAENVIKNGCLDNNDLLVVDPPRKGLDRTVLDAIFSSPRIKRIIYVSCGFKAFRRDCEDLVSNGFKIAHAEGHILFPGADHIETLCIFDKV</sequence>
<evidence type="ECO:0000256" key="2">
    <source>
        <dbReference type="ARBA" id="ARBA00022679"/>
    </source>
</evidence>
<evidence type="ECO:0000256" key="4">
    <source>
        <dbReference type="PROSITE-ProRule" id="PRU01024"/>
    </source>
</evidence>
<reference evidence="7" key="1">
    <citation type="submission" date="2021-01" db="EMBL/GenBank/DDBJ databases">
        <authorList>
            <person name="Corre E."/>
            <person name="Pelletier E."/>
            <person name="Niang G."/>
            <person name="Scheremetjew M."/>
            <person name="Finn R."/>
            <person name="Kale V."/>
            <person name="Holt S."/>
            <person name="Cochrane G."/>
            <person name="Meng A."/>
            <person name="Brown T."/>
            <person name="Cohen L."/>
        </authorList>
    </citation>
    <scope>NUCLEOTIDE SEQUENCE</scope>
    <source>
        <strain evidence="7">NY070348D</strain>
    </source>
</reference>
<dbReference type="SUPFAM" id="SSF53335">
    <property type="entry name" value="S-adenosyl-L-methionine-dependent methyltransferases"/>
    <property type="match status" value="1"/>
</dbReference>
<feature type="binding site" evidence="4">
    <location>
        <position position="323"/>
    </location>
    <ligand>
        <name>S-adenosyl-L-methionine</name>
        <dbReference type="ChEBI" id="CHEBI:59789"/>
    </ligand>
</feature>
<dbReference type="PANTHER" id="PTHR47548:SF1">
    <property type="entry name" value="S-ADENOSYL-L-METHIONINE-DEPENDENT METHYLTRANSFERASES SUPERFAMILY PROTEIN"/>
    <property type="match status" value="1"/>
</dbReference>
<dbReference type="GO" id="GO:0032259">
    <property type="term" value="P:methylation"/>
    <property type="evidence" value="ECO:0007669"/>
    <property type="project" value="UniProtKB-KW"/>
</dbReference>
<keyword evidence="2 4" id="KW-0808">Transferase</keyword>
<dbReference type="PROSITE" id="PS01230">
    <property type="entry name" value="TRMA_1"/>
    <property type="match status" value="1"/>
</dbReference>